<name>A0A1I5F461_9FIRM</name>
<evidence type="ECO:0000256" key="4">
    <source>
        <dbReference type="ARBA" id="ARBA00022475"/>
    </source>
</evidence>
<proteinExistence type="inferred from homology"/>
<evidence type="ECO:0000256" key="3">
    <source>
        <dbReference type="ARBA" id="ARBA00022448"/>
    </source>
</evidence>
<dbReference type="PANTHER" id="PTHR34979">
    <property type="entry name" value="INNER MEMBRANE PROTEIN YGAZ"/>
    <property type="match status" value="1"/>
</dbReference>
<evidence type="ECO:0000256" key="8">
    <source>
        <dbReference type="SAM" id="Phobius"/>
    </source>
</evidence>
<evidence type="ECO:0000256" key="2">
    <source>
        <dbReference type="ARBA" id="ARBA00010735"/>
    </source>
</evidence>
<dbReference type="EMBL" id="FOWD01000012">
    <property type="protein sequence ID" value="SFO18532.1"/>
    <property type="molecule type" value="Genomic_DNA"/>
</dbReference>
<dbReference type="Proteomes" id="UP000198806">
    <property type="component" value="Unassembled WGS sequence"/>
</dbReference>
<accession>A0A1I5F461</accession>
<evidence type="ECO:0000256" key="5">
    <source>
        <dbReference type="ARBA" id="ARBA00022692"/>
    </source>
</evidence>
<evidence type="ECO:0000256" key="1">
    <source>
        <dbReference type="ARBA" id="ARBA00004651"/>
    </source>
</evidence>
<keyword evidence="7 8" id="KW-0472">Membrane</keyword>
<keyword evidence="4" id="KW-1003">Cell membrane</keyword>
<keyword evidence="3" id="KW-0813">Transport</keyword>
<comment type="subcellular location">
    <subcellularLocation>
        <location evidence="1">Cell membrane</location>
        <topology evidence="1">Multi-pass membrane protein</topology>
    </subcellularLocation>
</comment>
<evidence type="ECO:0000256" key="7">
    <source>
        <dbReference type="ARBA" id="ARBA00023136"/>
    </source>
</evidence>
<feature type="transmembrane region" description="Helical" evidence="8">
    <location>
        <begin position="61"/>
        <end position="84"/>
    </location>
</feature>
<feature type="transmembrane region" description="Helical" evidence="8">
    <location>
        <begin position="209"/>
        <end position="228"/>
    </location>
</feature>
<comment type="similarity">
    <text evidence="2">Belongs to the AzlC family.</text>
</comment>
<organism evidence="9 10">
    <name type="scientific">Anaerocolumna aminovalerica</name>
    <dbReference type="NCBI Taxonomy" id="1527"/>
    <lineage>
        <taxon>Bacteria</taxon>
        <taxon>Bacillati</taxon>
        <taxon>Bacillota</taxon>
        <taxon>Clostridia</taxon>
        <taxon>Lachnospirales</taxon>
        <taxon>Lachnospiraceae</taxon>
        <taxon>Anaerocolumna</taxon>
    </lineage>
</organism>
<dbReference type="PANTHER" id="PTHR34979:SF1">
    <property type="entry name" value="INNER MEMBRANE PROTEIN YGAZ"/>
    <property type="match status" value="1"/>
</dbReference>
<dbReference type="InterPro" id="IPR011606">
    <property type="entry name" value="Brnchd-chn_aa_trnsp_permease"/>
</dbReference>
<dbReference type="AlphaFoldDB" id="A0A1I5F461"/>
<dbReference type="STRING" id="1527.SAMN04489757_11225"/>
<feature type="transmembrane region" description="Helical" evidence="8">
    <location>
        <begin position="184"/>
        <end position="203"/>
    </location>
</feature>
<sequence>MINQKQFTYGFRKGLPIAFGYIPVSFTFGLMATGGGLPLWLAIFTSLSNLTSAGQFAGTELILAGAGLLEITLTTFIINIRYMLMSFSLSQKIESKITVKQRLLFGFGITDETFTIASLEQGKLTYAFMLGLITGPIAGWTLGTAMGALISESLPLSISNAMGIALYAMFIAIIVPPSKKSRPILIIVLLSVLITIGLKYIPVFSFISGGFRIIIATVLSACVGAAIFPVKEESKDNEEEVKTC</sequence>
<protein>
    <submittedName>
        <fullName evidence="9">Predicted branched-chain amino acid permease (Azaleucine resistance)</fullName>
    </submittedName>
</protein>
<dbReference type="OrthoDB" id="3177005at2"/>
<evidence type="ECO:0000256" key="6">
    <source>
        <dbReference type="ARBA" id="ARBA00022989"/>
    </source>
</evidence>
<feature type="transmembrane region" description="Helical" evidence="8">
    <location>
        <begin position="126"/>
        <end position="150"/>
    </location>
</feature>
<reference evidence="9 10" key="1">
    <citation type="submission" date="2016-10" db="EMBL/GenBank/DDBJ databases">
        <authorList>
            <person name="de Groot N.N."/>
        </authorList>
    </citation>
    <scope>NUCLEOTIDE SEQUENCE [LARGE SCALE GENOMIC DNA]</scope>
    <source>
        <strain evidence="9 10">DSM 1283</strain>
    </source>
</reference>
<evidence type="ECO:0000313" key="9">
    <source>
        <dbReference type="EMBL" id="SFO18532.1"/>
    </source>
</evidence>
<keyword evidence="5 8" id="KW-0812">Transmembrane</keyword>
<feature type="transmembrane region" description="Helical" evidence="8">
    <location>
        <begin position="21"/>
        <end position="41"/>
    </location>
</feature>
<keyword evidence="10" id="KW-1185">Reference proteome</keyword>
<feature type="transmembrane region" description="Helical" evidence="8">
    <location>
        <begin position="156"/>
        <end position="175"/>
    </location>
</feature>
<dbReference type="GO" id="GO:0005886">
    <property type="term" value="C:plasma membrane"/>
    <property type="evidence" value="ECO:0007669"/>
    <property type="project" value="UniProtKB-SubCell"/>
</dbReference>
<dbReference type="GO" id="GO:1903785">
    <property type="term" value="P:L-valine transmembrane transport"/>
    <property type="evidence" value="ECO:0007669"/>
    <property type="project" value="TreeGrafter"/>
</dbReference>
<evidence type="ECO:0000313" key="10">
    <source>
        <dbReference type="Proteomes" id="UP000198806"/>
    </source>
</evidence>
<dbReference type="RefSeq" id="WP_091686100.1">
    <property type="nucleotide sequence ID" value="NZ_BAABFM010000014.1"/>
</dbReference>
<dbReference type="Pfam" id="PF03591">
    <property type="entry name" value="AzlC"/>
    <property type="match status" value="1"/>
</dbReference>
<keyword evidence="6 8" id="KW-1133">Transmembrane helix</keyword>
<gene>
    <name evidence="9" type="ORF">SAMN04489757_11225</name>
</gene>